<keyword evidence="2" id="KW-0812">Transmembrane</keyword>
<feature type="compositionally biased region" description="Polar residues" evidence="1">
    <location>
        <begin position="244"/>
        <end position="255"/>
    </location>
</feature>
<dbReference type="EMBL" id="KN847979">
    <property type="protein sequence ID" value="KIR47748.1"/>
    <property type="molecule type" value="Genomic_DNA"/>
</dbReference>
<feature type="transmembrane region" description="Helical" evidence="2">
    <location>
        <begin position="511"/>
        <end position="530"/>
    </location>
</feature>
<feature type="region of interest" description="Disordered" evidence="1">
    <location>
        <begin position="1"/>
        <end position="81"/>
    </location>
</feature>
<feature type="compositionally biased region" description="Basic and acidic residues" evidence="1">
    <location>
        <begin position="46"/>
        <end position="57"/>
    </location>
</feature>
<feature type="compositionally biased region" description="Acidic residues" evidence="1">
    <location>
        <begin position="31"/>
        <end position="45"/>
    </location>
</feature>
<dbReference type="OrthoDB" id="2574869at2759"/>
<keyword evidence="2" id="KW-0472">Membrane</keyword>
<proteinExistence type="predicted"/>
<feature type="transmembrane region" description="Helical" evidence="2">
    <location>
        <begin position="332"/>
        <end position="353"/>
    </location>
</feature>
<reference evidence="3" key="1">
    <citation type="submission" date="2015-01" db="EMBL/GenBank/DDBJ databases">
        <title>The Genome Sequence of Cryptococcus gattii CA1280.</title>
        <authorList>
            <consortium name="The Broad Institute Genomics Platform"/>
            <person name="Cuomo C."/>
            <person name="Litvintseva A."/>
            <person name="Chen Y."/>
            <person name="Heitman J."/>
            <person name="Sun S."/>
            <person name="Springer D."/>
            <person name="Dromer F."/>
            <person name="Young S."/>
            <person name="Zeng Q."/>
            <person name="Gargeya S."/>
            <person name="Abouelleil A."/>
            <person name="Alvarado L."/>
            <person name="Chapman S.B."/>
            <person name="Gainer-Dewar J."/>
            <person name="Goldberg J."/>
            <person name="Griggs A."/>
            <person name="Gujja S."/>
            <person name="Hansen M."/>
            <person name="Howarth C."/>
            <person name="Imamovic A."/>
            <person name="Larimer J."/>
            <person name="Murphy C."/>
            <person name="Naylor J."/>
            <person name="Pearson M."/>
            <person name="Priest M."/>
            <person name="Roberts A."/>
            <person name="Saif S."/>
            <person name="Shea T."/>
            <person name="Sykes S."/>
            <person name="Wortman J."/>
            <person name="Nusbaum C."/>
            <person name="Birren B."/>
        </authorList>
    </citation>
    <scope>NUCLEOTIDE SEQUENCE [LARGE SCALE GENOMIC DNA]</scope>
    <source>
        <strain evidence="3">CA1280</strain>
    </source>
</reference>
<name>A0A0D0UHQ2_CRYGA</name>
<feature type="region of interest" description="Disordered" evidence="1">
    <location>
        <begin position="213"/>
        <end position="269"/>
    </location>
</feature>
<evidence type="ECO:0000313" key="3">
    <source>
        <dbReference type="EMBL" id="KIR47748.1"/>
    </source>
</evidence>
<feature type="transmembrane region" description="Helical" evidence="2">
    <location>
        <begin position="433"/>
        <end position="460"/>
    </location>
</feature>
<gene>
    <name evidence="3" type="ORF">I312_02895</name>
</gene>
<keyword evidence="2" id="KW-1133">Transmembrane helix</keyword>
<feature type="compositionally biased region" description="Polar residues" evidence="1">
    <location>
        <begin position="59"/>
        <end position="77"/>
    </location>
</feature>
<sequence>MRPRTAGSPAPPLPVPGRSKNEVTSPKSPLDEIEDDGDDNEDDVDDLYHRRDWEEGPKTSATGWSRSSWAGPTTGGTHLTHFSKLGGIMEDEEEWILPVPARTPNQLMPQRVSAPPERVRYRGVEYAVDQREVMDSPGEMTPAAYRDRDRNSMSSMIGARMDNNDEAPRNLSMAQRQFTLPSILDLDDLVKKPATPPAVKDEQHIFKPYQTQPHFQSQDPFADSPTDDAPQDDQGLIRHRSPYAAQTTPDLTKTYNRGHGPGLGSSPKLLTREAHQKLGRMSVATARYTVPPQRNPGKVLRLPFHNSRWSKGDDDNGLPPLLSLSAPRRFYLTYRLFILPLLTLMCALILTMCNTTSSSSLSGFVKIGNGVFQGAQGGSGTGTEDGAALGVWGWCVLGVDPPECETYSTGDFKNESGSFTIPGTATLSNLSSLLIALTTLTWLLASFQIVTAFLHFYLFFALSFPLSHLVSFPATRQPRGEVDMRVKCERPPYEECLWVWWAWWGHRRAPVGWILGLLVGGLSLATVRTISFCRGRVADRVSLE</sequence>
<accession>A0A0D0UHQ2</accession>
<evidence type="ECO:0000256" key="2">
    <source>
        <dbReference type="SAM" id="Phobius"/>
    </source>
</evidence>
<evidence type="ECO:0000256" key="1">
    <source>
        <dbReference type="SAM" id="MobiDB-lite"/>
    </source>
</evidence>
<organism evidence="3">
    <name type="scientific">Cryptococcus bacillisporus CA1280</name>
    <dbReference type="NCBI Taxonomy" id="1296109"/>
    <lineage>
        <taxon>Eukaryota</taxon>
        <taxon>Fungi</taxon>
        <taxon>Dikarya</taxon>
        <taxon>Basidiomycota</taxon>
        <taxon>Agaricomycotina</taxon>
        <taxon>Tremellomycetes</taxon>
        <taxon>Tremellales</taxon>
        <taxon>Cryptococcaceae</taxon>
        <taxon>Cryptococcus</taxon>
        <taxon>Cryptococcus gattii species complex</taxon>
    </lineage>
</organism>
<dbReference type="AlphaFoldDB" id="A0A0D0UHQ2"/>
<dbReference type="HOGENOM" id="CLU_456351_0_0_1"/>
<protein>
    <submittedName>
        <fullName evidence="3">Uncharacterized protein</fullName>
    </submittedName>
</protein>